<dbReference type="AlphaFoldDB" id="A0A4R6J1H3"/>
<evidence type="ECO:0000313" key="3">
    <source>
        <dbReference type="EMBL" id="TDO29099.1"/>
    </source>
</evidence>
<feature type="transmembrane region" description="Helical" evidence="1">
    <location>
        <begin position="91"/>
        <end position="112"/>
    </location>
</feature>
<sequence>MRRIFTSPVLALLLLVAPAILAAILYPGLPETIPIHFNAKGQADGFGPKSSIWIHISILSVVGLGVYLLISNIHKIDPKKTANVSVDTYKTLALAITLFLSIINASIVLYMSDALKNLGIQNIVLPSVGLLLAVIGYFMRNIKPNYFIGLRLPWTLEDDENWAATHQLAAKLWIPGGIIIAVVSFALPFMTAFIITVLFTAIMIIVPAVYSYRFFKHKKV</sequence>
<evidence type="ECO:0000259" key="2">
    <source>
        <dbReference type="Pfam" id="PF07853"/>
    </source>
</evidence>
<dbReference type="OrthoDB" id="9808690at2"/>
<keyword evidence="4" id="KW-1185">Reference proteome</keyword>
<keyword evidence="1" id="KW-0812">Transmembrane</keyword>
<dbReference type="InterPro" id="IPR025962">
    <property type="entry name" value="SdpI/YhfL"/>
</dbReference>
<organism evidence="3 4">
    <name type="scientific">Sediminibacterium goheungense</name>
    <dbReference type="NCBI Taxonomy" id="1086393"/>
    <lineage>
        <taxon>Bacteria</taxon>
        <taxon>Pseudomonadati</taxon>
        <taxon>Bacteroidota</taxon>
        <taxon>Chitinophagia</taxon>
        <taxon>Chitinophagales</taxon>
        <taxon>Chitinophagaceae</taxon>
        <taxon>Sediminibacterium</taxon>
    </lineage>
</organism>
<dbReference type="GO" id="GO:0009636">
    <property type="term" value="P:response to toxic substance"/>
    <property type="evidence" value="ECO:0007669"/>
    <property type="project" value="TreeGrafter"/>
</dbReference>
<feature type="transmembrane region" description="Helical" evidence="1">
    <location>
        <begin position="118"/>
        <end position="138"/>
    </location>
</feature>
<dbReference type="InterPro" id="IPR026272">
    <property type="entry name" value="SdpI"/>
</dbReference>
<evidence type="ECO:0000256" key="1">
    <source>
        <dbReference type="SAM" id="Phobius"/>
    </source>
</evidence>
<name>A0A4R6J1H3_9BACT</name>
<dbReference type="InterPro" id="IPR012867">
    <property type="entry name" value="DUF1648"/>
</dbReference>
<evidence type="ECO:0000313" key="4">
    <source>
        <dbReference type="Proteomes" id="UP000295741"/>
    </source>
</evidence>
<dbReference type="EMBL" id="SNWP01000010">
    <property type="protein sequence ID" value="TDO29099.1"/>
    <property type="molecule type" value="Genomic_DNA"/>
</dbReference>
<keyword evidence="1" id="KW-1133">Transmembrane helix</keyword>
<keyword evidence="1" id="KW-0472">Membrane</keyword>
<comment type="caution">
    <text evidence="3">The sequence shown here is derived from an EMBL/GenBank/DDBJ whole genome shotgun (WGS) entry which is preliminary data.</text>
</comment>
<dbReference type="PANTHER" id="PTHR37810">
    <property type="entry name" value="IMMUNITY PROTEIN SDPI"/>
    <property type="match status" value="1"/>
</dbReference>
<feature type="domain" description="DUF1648" evidence="2">
    <location>
        <begin position="13"/>
        <end position="54"/>
    </location>
</feature>
<feature type="transmembrane region" description="Helical" evidence="1">
    <location>
        <begin position="193"/>
        <end position="215"/>
    </location>
</feature>
<feature type="transmembrane region" description="Helical" evidence="1">
    <location>
        <begin position="52"/>
        <end position="70"/>
    </location>
</feature>
<dbReference type="Pfam" id="PF13630">
    <property type="entry name" value="SdpI"/>
    <property type="match status" value="1"/>
</dbReference>
<proteinExistence type="predicted"/>
<accession>A0A4R6J1H3</accession>
<reference evidence="3 4" key="1">
    <citation type="submission" date="2019-03" db="EMBL/GenBank/DDBJ databases">
        <title>Genomic Encyclopedia of Archaeal and Bacterial Type Strains, Phase II (KMG-II): from individual species to whole genera.</title>
        <authorList>
            <person name="Goeker M."/>
        </authorList>
    </citation>
    <scope>NUCLEOTIDE SEQUENCE [LARGE SCALE GENOMIC DNA]</scope>
    <source>
        <strain evidence="3 4">DSM 28323</strain>
    </source>
</reference>
<dbReference type="RefSeq" id="WP_133473706.1">
    <property type="nucleotide sequence ID" value="NZ_SNWP01000010.1"/>
</dbReference>
<dbReference type="Pfam" id="PF07853">
    <property type="entry name" value="DUF1648"/>
    <property type="match status" value="1"/>
</dbReference>
<dbReference type="PANTHER" id="PTHR37810:SF5">
    <property type="entry name" value="IMMUNITY PROTEIN SDPI"/>
    <property type="match status" value="1"/>
</dbReference>
<feature type="transmembrane region" description="Helical" evidence="1">
    <location>
        <begin position="168"/>
        <end position="187"/>
    </location>
</feature>
<protein>
    <submittedName>
        <fullName evidence="3">Putative membrane protein</fullName>
    </submittedName>
</protein>
<dbReference type="PIRSF" id="PIRSF038959">
    <property type="entry name" value="SdpI"/>
    <property type="match status" value="1"/>
</dbReference>
<dbReference type="Proteomes" id="UP000295741">
    <property type="component" value="Unassembled WGS sequence"/>
</dbReference>
<gene>
    <name evidence="3" type="ORF">BC659_1182</name>
</gene>